<keyword evidence="5" id="KW-0028">Amino-acid biosynthesis</keyword>
<comment type="catalytic activity">
    <reaction evidence="6">
        <text>shikimate + NADP(+) = 3-dehydroshikimate + NADPH + H(+)</text>
        <dbReference type="Rhea" id="RHEA:17737"/>
        <dbReference type="ChEBI" id="CHEBI:15378"/>
        <dbReference type="ChEBI" id="CHEBI:16630"/>
        <dbReference type="ChEBI" id="CHEBI:36208"/>
        <dbReference type="ChEBI" id="CHEBI:57783"/>
        <dbReference type="ChEBI" id="CHEBI:58349"/>
        <dbReference type="EC" id="1.1.1.25"/>
    </reaction>
</comment>
<feature type="domain" description="Shikimate dehydrogenase substrate binding N-terminal" evidence="8">
    <location>
        <begin position="11"/>
        <end position="94"/>
    </location>
</feature>
<reference evidence="9" key="1">
    <citation type="submission" date="2022-03" db="EMBL/GenBank/DDBJ databases">
        <authorList>
            <person name="Woo C.Y."/>
        </authorList>
    </citation>
    <scope>NUCLEOTIDE SEQUENCE</scope>
    <source>
        <strain evidence="9">CYS-02</strain>
    </source>
</reference>
<dbReference type="EC" id="1.1.1.25" evidence="2"/>
<evidence type="ECO:0000259" key="8">
    <source>
        <dbReference type="Pfam" id="PF08501"/>
    </source>
</evidence>
<evidence type="ECO:0000256" key="4">
    <source>
        <dbReference type="ARBA" id="ARBA00023002"/>
    </source>
</evidence>
<dbReference type="Proteomes" id="UP001139447">
    <property type="component" value="Unassembled WGS sequence"/>
</dbReference>
<dbReference type="SUPFAM" id="SSF51735">
    <property type="entry name" value="NAD(P)-binding Rossmann-fold domains"/>
    <property type="match status" value="1"/>
</dbReference>
<organism evidence="9 10">
    <name type="scientific">Variovorax terrae</name>
    <dbReference type="NCBI Taxonomy" id="2923278"/>
    <lineage>
        <taxon>Bacteria</taxon>
        <taxon>Pseudomonadati</taxon>
        <taxon>Pseudomonadota</taxon>
        <taxon>Betaproteobacteria</taxon>
        <taxon>Burkholderiales</taxon>
        <taxon>Comamonadaceae</taxon>
        <taxon>Variovorax</taxon>
    </lineage>
</organism>
<evidence type="ECO:0000259" key="7">
    <source>
        <dbReference type="Pfam" id="PF01488"/>
    </source>
</evidence>
<dbReference type="EMBL" id="JALGBI010000003">
    <property type="protein sequence ID" value="MCJ0765909.1"/>
    <property type="molecule type" value="Genomic_DNA"/>
</dbReference>
<keyword evidence="3" id="KW-0521">NADP</keyword>
<dbReference type="GO" id="GO:0004764">
    <property type="term" value="F:shikimate 3-dehydrogenase (NADP+) activity"/>
    <property type="evidence" value="ECO:0007669"/>
    <property type="project" value="InterPro"/>
</dbReference>
<dbReference type="InterPro" id="IPR006151">
    <property type="entry name" value="Shikm_DH/Glu-tRNA_Rdtase"/>
</dbReference>
<keyword evidence="5" id="KW-0057">Aromatic amino acid biosynthesis</keyword>
<keyword evidence="4" id="KW-0560">Oxidoreductase</keyword>
<proteinExistence type="predicted"/>
<comment type="caution">
    <text evidence="9">The sequence shown here is derived from an EMBL/GenBank/DDBJ whole genome shotgun (WGS) entry which is preliminary data.</text>
</comment>
<dbReference type="AlphaFoldDB" id="A0A9X1VZT0"/>
<sequence>MLKGSTQLVAIVGTPIAQVKSPENFNAWFEREQQDLAMIAMDVRAPDLGHCIALMRGWNNLRGCVVTVPYKQAFAAQIDGLSARSAALRAVNVVRREPDGRLVGDMVDGFGFLNAARQHRFRAAGRQALVVGAGGVGGAIAHALCEAGIARLALMDTDAARQDSLAALLAQAFPAVELLRGCASLADFDLVVNATPVGMGGTGELPLPRELLDSLRSDALAADVVTSPPVTPFLELARARGCRIQTGAEMARAQLEFLGGFIGVMPPVDPAAVLAAELPAG</sequence>
<protein>
    <recommendedName>
        <fullName evidence="2">shikimate dehydrogenase (NADP(+))</fullName>
        <ecNumber evidence="2">1.1.1.25</ecNumber>
    </recommendedName>
</protein>
<dbReference type="InterPro" id="IPR036291">
    <property type="entry name" value="NAD(P)-bd_dom_sf"/>
</dbReference>
<dbReference type="InterPro" id="IPR046346">
    <property type="entry name" value="Aminoacid_DH-like_N_sf"/>
</dbReference>
<dbReference type="SUPFAM" id="SSF53223">
    <property type="entry name" value="Aminoacid dehydrogenase-like, N-terminal domain"/>
    <property type="match status" value="1"/>
</dbReference>
<evidence type="ECO:0000256" key="1">
    <source>
        <dbReference type="ARBA" id="ARBA00004871"/>
    </source>
</evidence>
<evidence type="ECO:0000256" key="6">
    <source>
        <dbReference type="ARBA" id="ARBA00049442"/>
    </source>
</evidence>
<dbReference type="Gene3D" id="3.40.50.10860">
    <property type="entry name" value="Leucine Dehydrogenase, chain A, domain 1"/>
    <property type="match status" value="1"/>
</dbReference>
<dbReference type="InterPro" id="IPR013708">
    <property type="entry name" value="Shikimate_DH-bd_N"/>
</dbReference>
<gene>
    <name evidence="9" type="ORF">MMF98_22060</name>
</gene>
<dbReference type="Pfam" id="PF08501">
    <property type="entry name" value="Shikimate_dh_N"/>
    <property type="match status" value="1"/>
</dbReference>
<dbReference type="GO" id="GO:0009073">
    <property type="term" value="P:aromatic amino acid family biosynthetic process"/>
    <property type="evidence" value="ECO:0007669"/>
    <property type="project" value="UniProtKB-KW"/>
</dbReference>
<comment type="pathway">
    <text evidence="1">Metabolic intermediate biosynthesis; chorismate biosynthesis; chorismate from D-erythrose 4-phosphate and phosphoenolpyruvate: step 4/7.</text>
</comment>
<evidence type="ECO:0000256" key="2">
    <source>
        <dbReference type="ARBA" id="ARBA00012962"/>
    </source>
</evidence>
<feature type="domain" description="Quinate/shikimate 5-dehydrogenase/glutamyl-tRNA reductase" evidence="7">
    <location>
        <begin position="122"/>
        <end position="195"/>
    </location>
</feature>
<dbReference type="GO" id="GO:0005829">
    <property type="term" value="C:cytosol"/>
    <property type="evidence" value="ECO:0007669"/>
    <property type="project" value="TreeGrafter"/>
</dbReference>
<dbReference type="GO" id="GO:0009423">
    <property type="term" value="P:chorismate biosynthetic process"/>
    <property type="evidence" value="ECO:0007669"/>
    <property type="project" value="TreeGrafter"/>
</dbReference>
<name>A0A9X1VZT0_9BURK</name>
<dbReference type="PANTHER" id="PTHR21089">
    <property type="entry name" value="SHIKIMATE DEHYDROGENASE"/>
    <property type="match status" value="1"/>
</dbReference>
<dbReference type="InterPro" id="IPR022893">
    <property type="entry name" value="Shikimate_DH_fam"/>
</dbReference>
<accession>A0A9X1VZT0</accession>
<dbReference type="GO" id="GO:0050661">
    <property type="term" value="F:NADP binding"/>
    <property type="evidence" value="ECO:0007669"/>
    <property type="project" value="TreeGrafter"/>
</dbReference>
<dbReference type="RefSeq" id="WP_243309495.1">
    <property type="nucleotide sequence ID" value="NZ_JALGBI010000003.1"/>
</dbReference>
<dbReference type="PANTHER" id="PTHR21089:SF1">
    <property type="entry name" value="BIFUNCTIONAL 3-DEHYDROQUINATE DEHYDRATASE_SHIKIMATE DEHYDROGENASE, CHLOROPLASTIC"/>
    <property type="match status" value="1"/>
</dbReference>
<dbReference type="GO" id="GO:0019632">
    <property type="term" value="P:shikimate metabolic process"/>
    <property type="evidence" value="ECO:0007669"/>
    <property type="project" value="TreeGrafter"/>
</dbReference>
<keyword evidence="10" id="KW-1185">Reference proteome</keyword>
<evidence type="ECO:0000313" key="9">
    <source>
        <dbReference type="EMBL" id="MCJ0765909.1"/>
    </source>
</evidence>
<dbReference type="Pfam" id="PF01488">
    <property type="entry name" value="Shikimate_DH"/>
    <property type="match status" value="1"/>
</dbReference>
<evidence type="ECO:0000313" key="10">
    <source>
        <dbReference type="Proteomes" id="UP001139447"/>
    </source>
</evidence>
<evidence type="ECO:0000256" key="3">
    <source>
        <dbReference type="ARBA" id="ARBA00022857"/>
    </source>
</evidence>
<evidence type="ECO:0000256" key="5">
    <source>
        <dbReference type="ARBA" id="ARBA00023141"/>
    </source>
</evidence>
<dbReference type="Gene3D" id="3.40.50.720">
    <property type="entry name" value="NAD(P)-binding Rossmann-like Domain"/>
    <property type="match status" value="1"/>
</dbReference>